<sequence>MRSRKSTDEKRDSSTGLANYTEQNRKIMFDISPRKKKRSSIDQKEVNGSPTENNNKRIGLLQPLKLLQEQIQKRQQKVQESIEEHKKITSSNQILKSSQKIAGNDKSMNQTNQFFGSKFENTFRNLQKSPNNNQNAALKISPPTSSFKLGIISPPKNQTSTIETDSIMSRNDLGNSKHEIKSKKTKKLQNIFRVITMMNKKMKIKKKDKDTVFFNRYIKEYEHVDTYFNVKQVFQQLNPLNKPTPSIVKRGDDLGDKKDIKNKDYSKEINDPFENQAQLIEENEDDKSNSSSEEEDEDTKINEKHNSQKGEKSSSLNSKSQSQPQGMSLLKRLFQKNNNQAPQNNFKNNSESRFAQKKAMKKVDLEELNTQKLMKLLQSLQNSYQIEDIKVKEDEEENQDDLFYDSLHKQLIKALSQEPNGHEKSNNQLNFWQEREIETINFQIKKAHEHNRKVSDMRNSYNQSLIENKYLEFKKKSDQALKLLKKGGYKIYRSKLKQIEEEEKMNRHIMETIERFEQFNQKIKYKPMHHQHFSHKSINSQKQISAVLDNQTEIKKKSHMVADKMMQEFMSKNRKSIVCSSLPYSISQSKTQNFNKGQTLNFSKTIQFPKENNNSIQKNEVSFQLNKENLPLIDKRRSSLTSDQSKLSSQYSICQSKVNPRKTIGFKDLQQSPSFSKRSIDSKITQKSIQEIYLTEQKITIDEKEAKQPEEHLKGVGTLDFNLINSQIKDDYILQNKRDSFHSKIQSPSSKEKKSSNKTIQFKENIQNNNNMFLSTNLSPTINKTHHNHSKSLQQNSSPFNKQSNLKKTNSFAINNSPLNQNQKQMNFSTLSNKNSSNNQTHKRRNTIMNVFALNKKQSSNASQFSNQQSPKINKVNEENMPLISSFGQQSPKFVQIENIKQQEDTVQLLRRRSSTQHKTVIISSPSQIQRKVKRTNTVHFQENDSDSPKVSNFSKELNAYKLQEQLKYSPQVVKAKSLISQIFKRPEKLQIAQIKEKEFFPQLDFYRQKSFQNLEDTYHQNHQSFCTAVEKRNKRIQNQYSLLKQKVVGNSQSLSETPTSSSNFYNSTSHSQNQKSNQPSTFYSSKSPLILLKDHLRKVSAFQQKYSNKVQTLLYDLDFAQEENTFVKGQMIRTVNDSCKSYEQITSQISPQLECIRDLFEQSTQDTKNKKPFIQKATIQKKKI</sequence>
<dbReference type="KEGG" id="tet:TTHERM_00361700"/>
<feature type="region of interest" description="Disordered" evidence="1">
    <location>
        <begin position="240"/>
        <end position="326"/>
    </location>
</feature>
<feature type="region of interest" description="Disordered" evidence="1">
    <location>
        <begin position="1"/>
        <end position="57"/>
    </location>
</feature>
<dbReference type="Proteomes" id="UP000009168">
    <property type="component" value="Unassembled WGS sequence"/>
</dbReference>
<evidence type="ECO:0000313" key="2">
    <source>
        <dbReference type="EMBL" id="EAR87135.1"/>
    </source>
</evidence>
<organism evidence="2 3">
    <name type="scientific">Tetrahymena thermophila (strain SB210)</name>
    <dbReference type="NCBI Taxonomy" id="312017"/>
    <lineage>
        <taxon>Eukaryota</taxon>
        <taxon>Sar</taxon>
        <taxon>Alveolata</taxon>
        <taxon>Ciliophora</taxon>
        <taxon>Intramacronucleata</taxon>
        <taxon>Oligohymenophorea</taxon>
        <taxon>Hymenostomatida</taxon>
        <taxon>Tetrahymenina</taxon>
        <taxon>Tetrahymenidae</taxon>
        <taxon>Tetrahymena</taxon>
    </lineage>
</organism>
<reference evidence="3" key="1">
    <citation type="journal article" date="2006" name="PLoS Biol.">
        <title>Macronuclear genome sequence of the ciliate Tetrahymena thermophila, a model eukaryote.</title>
        <authorList>
            <person name="Eisen J.A."/>
            <person name="Coyne R.S."/>
            <person name="Wu M."/>
            <person name="Wu D."/>
            <person name="Thiagarajan M."/>
            <person name="Wortman J.R."/>
            <person name="Badger J.H."/>
            <person name="Ren Q."/>
            <person name="Amedeo P."/>
            <person name="Jones K.M."/>
            <person name="Tallon L.J."/>
            <person name="Delcher A.L."/>
            <person name="Salzberg S.L."/>
            <person name="Silva J.C."/>
            <person name="Haas B.J."/>
            <person name="Majoros W.H."/>
            <person name="Farzad M."/>
            <person name="Carlton J.M."/>
            <person name="Smith R.K. Jr."/>
            <person name="Garg J."/>
            <person name="Pearlman R.E."/>
            <person name="Karrer K.M."/>
            <person name="Sun L."/>
            <person name="Manning G."/>
            <person name="Elde N.C."/>
            <person name="Turkewitz A.P."/>
            <person name="Asai D.J."/>
            <person name="Wilkes D.E."/>
            <person name="Wang Y."/>
            <person name="Cai H."/>
            <person name="Collins K."/>
            <person name="Stewart B.A."/>
            <person name="Lee S.R."/>
            <person name="Wilamowska K."/>
            <person name="Weinberg Z."/>
            <person name="Ruzzo W.L."/>
            <person name="Wloga D."/>
            <person name="Gaertig J."/>
            <person name="Frankel J."/>
            <person name="Tsao C.-C."/>
            <person name="Gorovsky M.A."/>
            <person name="Keeling P.J."/>
            <person name="Waller R.F."/>
            <person name="Patron N.J."/>
            <person name="Cherry J.M."/>
            <person name="Stover N.A."/>
            <person name="Krieger C.J."/>
            <person name="del Toro C."/>
            <person name="Ryder H.F."/>
            <person name="Williamson S.C."/>
            <person name="Barbeau R.A."/>
            <person name="Hamilton E.P."/>
            <person name="Orias E."/>
        </authorList>
    </citation>
    <scope>NUCLEOTIDE SEQUENCE [LARGE SCALE GENOMIC DNA]</scope>
    <source>
        <strain evidence="3">SB210</strain>
    </source>
</reference>
<accession>Q22PH4</accession>
<dbReference type="HOGENOM" id="CLU_272562_0_0_1"/>
<evidence type="ECO:0000313" key="3">
    <source>
        <dbReference type="Proteomes" id="UP000009168"/>
    </source>
</evidence>
<feature type="region of interest" description="Disordered" evidence="1">
    <location>
        <begin position="784"/>
        <end position="805"/>
    </location>
</feature>
<dbReference type="InParanoid" id="Q22PH4"/>
<feature type="compositionally biased region" description="Low complexity" evidence="1">
    <location>
        <begin position="313"/>
        <end position="323"/>
    </location>
</feature>
<feature type="region of interest" description="Disordered" evidence="1">
    <location>
        <begin position="1053"/>
        <end position="1083"/>
    </location>
</feature>
<protein>
    <submittedName>
        <fullName evidence="2">Uncharacterized protein</fullName>
    </submittedName>
</protein>
<dbReference type="GeneID" id="7845490"/>
<dbReference type="AlphaFoldDB" id="Q22PH4"/>
<feature type="compositionally biased region" description="Basic and acidic residues" evidence="1">
    <location>
        <begin position="249"/>
        <end position="270"/>
    </location>
</feature>
<feature type="compositionally biased region" description="Basic and acidic residues" evidence="1">
    <location>
        <begin position="1"/>
        <end position="13"/>
    </location>
</feature>
<feature type="compositionally biased region" description="Low complexity" evidence="1">
    <location>
        <begin position="1053"/>
        <end position="1072"/>
    </location>
</feature>
<dbReference type="EMBL" id="GG662855">
    <property type="protein sequence ID" value="EAR87135.1"/>
    <property type="molecule type" value="Genomic_DNA"/>
</dbReference>
<gene>
    <name evidence="2" type="ORF">TTHERM_00361700</name>
</gene>
<proteinExistence type="predicted"/>
<feature type="compositionally biased region" description="Basic and acidic residues" evidence="1">
    <location>
        <begin position="299"/>
        <end position="312"/>
    </location>
</feature>
<name>Q22PH4_TETTS</name>
<dbReference type="RefSeq" id="XP_001007380.1">
    <property type="nucleotide sequence ID" value="XM_001007380.1"/>
</dbReference>
<evidence type="ECO:0000256" key="1">
    <source>
        <dbReference type="SAM" id="MobiDB-lite"/>
    </source>
</evidence>
<keyword evidence="3" id="KW-1185">Reference proteome</keyword>
<feature type="compositionally biased region" description="Polar residues" evidence="1">
    <location>
        <begin position="791"/>
        <end position="805"/>
    </location>
</feature>
<feature type="compositionally biased region" description="Polar residues" evidence="1">
    <location>
        <begin position="1073"/>
        <end position="1083"/>
    </location>
</feature>